<dbReference type="Gene3D" id="3.40.50.10850">
    <property type="entry name" value="Ntrc-like two-domain protein"/>
    <property type="match status" value="1"/>
</dbReference>
<keyword evidence="2" id="KW-1185">Reference proteome</keyword>
<dbReference type="Gene3D" id="3.40.50.300">
    <property type="entry name" value="P-loop containing nucleotide triphosphate hydrolases"/>
    <property type="match status" value="1"/>
</dbReference>
<proteinExistence type="predicted"/>
<sequence length="367" mass="40950">MRYLLAVVMQDGEYMKRLADYVRDSPYSESWSVTAFTSADACRRYIDKGYDVHLVAAEPELLKELEHLIAAIPAVALVDKLGESGALRELLKYQSLPMLLKGLTEWHSRSIGKPARSATAASGQASGCGVITVSSSAGGVGKTALALHLAHAAGTRGLRTFYLNLERWNTSMLWLGTDGTGGEGMSELLYEIKAKFSTARQWLVRHRQYHPLLKSDYVSAFNNVEDRLTLTPEDASALLELIAETEEYDVILVDGDDTCDDMRAALMERSRYMLMVLTEDPVIVGKHELAMAYARQRWGEEFQAAQDKMKLVYNKSSGMQLRVRHPYGLPFVHEWQTGGTLLSSPQFRAAVDKLLERLLEGECAHVR</sequence>
<evidence type="ECO:0000313" key="1">
    <source>
        <dbReference type="EMBL" id="MFD0961192.1"/>
    </source>
</evidence>
<dbReference type="EMBL" id="JBHTJZ010000033">
    <property type="protein sequence ID" value="MFD0961192.1"/>
    <property type="molecule type" value="Genomic_DNA"/>
</dbReference>
<evidence type="ECO:0008006" key="3">
    <source>
        <dbReference type="Google" id="ProtNLM"/>
    </source>
</evidence>
<dbReference type="PANTHER" id="PTHR13696">
    <property type="entry name" value="P-LOOP CONTAINING NUCLEOSIDE TRIPHOSPHATE HYDROLASE"/>
    <property type="match status" value="1"/>
</dbReference>
<dbReference type="InterPro" id="IPR027417">
    <property type="entry name" value="P-loop_NTPase"/>
</dbReference>
<comment type="caution">
    <text evidence="1">The sequence shown here is derived from an EMBL/GenBank/DDBJ whole genome shotgun (WGS) entry which is preliminary data.</text>
</comment>
<name>A0ABW3HUY0_9BACL</name>
<evidence type="ECO:0000313" key="2">
    <source>
        <dbReference type="Proteomes" id="UP001596989"/>
    </source>
</evidence>
<reference evidence="2" key="1">
    <citation type="journal article" date="2019" name="Int. J. Syst. Evol. Microbiol.">
        <title>The Global Catalogue of Microorganisms (GCM) 10K type strain sequencing project: providing services to taxonomists for standard genome sequencing and annotation.</title>
        <authorList>
            <consortium name="The Broad Institute Genomics Platform"/>
            <consortium name="The Broad Institute Genome Sequencing Center for Infectious Disease"/>
            <person name="Wu L."/>
            <person name="Ma J."/>
        </authorList>
    </citation>
    <scope>NUCLEOTIDE SEQUENCE [LARGE SCALE GENOMIC DNA]</scope>
    <source>
        <strain evidence="2">CCUG 59129</strain>
    </source>
</reference>
<organism evidence="1 2">
    <name type="scientific">Paenibacillus chungangensis</name>
    <dbReference type="NCBI Taxonomy" id="696535"/>
    <lineage>
        <taxon>Bacteria</taxon>
        <taxon>Bacillati</taxon>
        <taxon>Bacillota</taxon>
        <taxon>Bacilli</taxon>
        <taxon>Bacillales</taxon>
        <taxon>Paenibacillaceae</taxon>
        <taxon>Paenibacillus</taxon>
    </lineage>
</organism>
<dbReference type="SUPFAM" id="SSF52540">
    <property type="entry name" value="P-loop containing nucleoside triphosphate hydrolases"/>
    <property type="match status" value="1"/>
</dbReference>
<dbReference type="InterPro" id="IPR050678">
    <property type="entry name" value="DNA_Partitioning_ATPase"/>
</dbReference>
<dbReference type="RefSeq" id="WP_377566521.1">
    <property type="nucleotide sequence ID" value="NZ_JBHTJZ010000033.1"/>
</dbReference>
<gene>
    <name evidence="1" type="ORF">ACFQ2I_17725</name>
</gene>
<dbReference type="Proteomes" id="UP001596989">
    <property type="component" value="Unassembled WGS sequence"/>
</dbReference>
<dbReference type="PANTHER" id="PTHR13696:SF99">
    <property type="entry name" value="COBYRINIC ACID AC-DIAMIDE SYNTHASE"/>
    <property type="match status" value="1"/>
</dbReference>
<protein>
    <recommendedName>
        <fullName evidence="3">AAA domain-containing protein</fullName>
    </recommendedName>
</protein>
<accession>A0ABW3HUY0</accession>